<evidence type="ECO:0000256" key="2">
    <source>
        <dbReference type="ARBA" id="ARBA00022989"/>
    </source>
</evidence>
<evidence type="ECO:0000313" key="6">
    <source>
        <dbReference type="Proteomes" id="UP001500604"/>
    </source>
</evidence>
<accession>A0ABP8V1V9</accession>
<dbReference type="EMBL" id="BAABFL010000358">
    <property type="protein sequence ID" value="GAA4650070.1"/>
    <property type="molecule type" value="Genomic_DNA"/>
</dbReference>
<dbReference type="SUPFAM" id="SSF103473">
    <property type="entry name" value="MFS general substrate transporter"/>
    <property type="match status" value="1"/>
</dbReference>
<dbReference type="Proteomes" id="UP001500604">
    <property type="component" value="Unassembled WGS sequence"/>
</dbReference>
<reference evidence="6" key="1">
    <citation type="journal article" date="2019" name="Int. J. Syst. Evol. Microbiol.">
        <title>The Global Catalogue of Microorganisms (GCM) 10K type strain sequencing project: providing services to taxonomists for standard genome sequencing and annotation.</title>
        <authorList>
            <consortium name="The Broad Institute Genomics Platform"/>
            <consortium name="The Broad Institute Genome Sequencing Center for Infectious Disease"/>
            <person name="Wu L."/>
            <person name="Ma J."/>
        </authorList>
    </citation>
    <scope>NUCLEOTIDE SEQUENCE [LARGE SCALE GENOMIC DNA]</scope>
    <source>
        <strain evidence="6">JCM 17805</strain>
    </source>
</reference>
<comment type="caution">
    <text evidence="5">The sequence shown here is derived from an EMBL/GenBank/DDBJ whole genome shotgun (WGS) entry which is preliminary data.</text>
</comment>
<keyword evidence="2 4" id="KW-1133">Transmembrane helix</keyword>
<evidence type="ECO:0000256" key="1">
    <source>
        <dbReference type="ARBA" id="ARBA00022692"/>
    </source>
</evidence>
<evidence type="ECO:0000256" key="4">
    <source>
        <dbReference type="SAM" id="Phobius"/>
    </source>
</evidence>
<organism evidence="5 6">
    <name type="scientific">Kistimonas scapharcae</name>
    <dbReference type="NCBI Taxonomy" id="1036133"/>
    <lineage>
        <taxon>Bacteria</taxon>
        <taxon>Pseudomonadati</taxon>
        <taxon>Pseudomonadota</taxon>
        <taxon>Gammaproteobacteria</taxon>
        <taxon>Oceanospirillales</taxon>
        <taxon>Endozoicomonadaceae</taxon>
        <taxon>Kistimonas</taxon>
    </lineage>
</organism>
<feature type="transmembrane region" description="Helical" evidence="4">
    <location>
        <begin position="107"/>
        <end position="132"/>
    </location>
</feature>
<name>A0ABP8V1V9_9GAMM</name>
<keyword evidence="1 4" id="KW-0812">Transmembrane</keyword>
<dbReference type="CDD" id="cd06174">
    <property type="entry name" value="MFS"/>
    <property type="match status" value="1"/>
</dbReference>
<protein>
    <recommendedName>
        <fullName evidence="7">Major facilitator superfamily (MFS) profile domain-containing protein</fullName>
    </recommendedName>
</protein>
<proteinExistence type="predicted"/>
<feature type="transmembrane region" description="Helical" evidence="4">
    <location>
        <begin position="139"/>
        <end position="158"/>
    </location>
</feature>
<feature type="transmembrane region" description="Helical" evidence="4">
    <location>
        <begin position="233"/>
        <end position="256"/>
    </location>
</feature>
<evidence type="ECO:0000256" key="3">
    <source>
        <dbReference type="ARBA" id="ARBA00023136"/>
    </source>
</evidence>
<feature type="transmembrane region" description="Helical" evidence="4">
    <location>
        <begin position="164"/>
        <end position="184"/>
    </location>
</feature>
<feature type="transmembrane region" description="Helical" evidence="4">
    <location>
        <begin position="68"/>
        <end position="95"/>
    </location>
</feature>
<feature type="transmembrane region" description="Helical" evidence="4">
    <location>
        <begin position="196"/>
        <end position="221"/>
    </location>
</feature>
<sequence>MAGMAGGVGATTILPAMVDVFGWRTGMIMNAVAGVVLAITVFIVVCSGKPLTIPDDADEISNAVQHPIFRILLLNALYGLCMFGMVNVFAMLWGLPFLKTLYPDNQSAAGMGLACMYLCIALGAVCSGWLAGVVNQCRTLMMVGAFVALNCLTIILYVPMPLFIMVLMLSLFGFASGFYSLAFFQSRQIAPSRKLGQVMAAINGSMLIAGILFQPLIGWLLDQQLLSDQKLSVVHFQIALSPLVFLLLLALLVAGLSRDPLSVRSC</sequence>
<dbReference type="Pfam" id="PF07690">
    <property type="entry name" value="MFS_1"/>
    <property type="match status" value="1"/>
</dbReference>
<keyword evidence="3 4" id="KW-0472">Membrane</keyword>
<keyword evidence="6" id="KW-1185">Reference proteome</keyword>
<gene>
    <name evidence="5" type="ORF">GCM10023116_23530</name>
</gene>
<feature type="transmembrane region" description="Helical" evidence="4">
    <location>
        <begin position="27"/>
        <end position="47"/>
    </location>
</feature>
<dbReference type="Gene3D" id="1.20.1250.20">
    <property type="entry name" value="MFS general substrate transporter like domains"/>
    <property type="match status" value="1"/>
</dbReference>
<dbReference type="InterPro" id="IPR011701">
    <property type="entry name" value="MFS"/>
</dbReference>
<evidence type="ECO:0000313" key="5">
    <source>
        <dbReference type="EMBL" id="GAA4650070.1"/>
    </source>
</evidence>
<dbReference type="InterPro" id="IPR036259">
    <property type="entry name" value="MFS_trans_sf"/>
</dbReference>
<evidence type="ECO:0008006" key="7">
    <source>
        <dbReference type="Google" id="ProtNLM"/>
    </source>
</evidence>